<evidence type="ECO:0000259" key="2">
    <source>
        <dbReference type="Pfam" id="PF01370"/>
    </source>
</evidence>
<dbReference type="EMBL" id="PYXZ01000001">
    <property type="protein sequence ID" value="PUA83023.1"/>
    <property type="molecule type" value="Genomic_DNA"/>
</dbReference>
<dbReference type="OrthoDB" id="9801785at2"/>
<sequence length="324" mass="33804">MPRLRDRYGYGATDSGERLVLVTESQLTVAVTGAAGFIGRHVREQLTHDGHRVVPIDRQSSDDPDHIRDDLSDPNALAAGLERLGVDAVVHAAWSGHPRSAVRNYAGQIRDSVVPTTNTMLACGIARVRKVVLLSSGGGLTAIRQSSGAPPAYGWAKAVSEGIAESHASMFGYALTTIRPSAVYGPGQNPSAGLGAVTVFAAAILAGEPIRILGDDTAVRDYLHVRDLARAVTAALEGGARGTFDLGGPQSVSIRDVIAALEEATGLTAIVEHRPASGVDPMSVQLDDAPFMDLTGWAPTEDFDAGVREVVASLRTAGIGTSAR</sequence>
<dbReference type="InterPro" id="IPR036291">
    <property type="entry name" value="NAD(P)-bd_dom_sf"/>
</dbReference>
<evidence type="ECO:0000313" key="4">
    <source>
        <dbReference type="Proteomes" id="UP000244867"/>
    </source>
</evidence>
<protein>
    <recommendedName>
        <fullName evidence="2">NAD-dependent epimerase/dehydratase domain-containing protein</fullName>
    </recommendedName>
</protein>
<organism evidence="3 4">
    <name type="scientific">Nocardioides currus</name>
    <dbReference type="NCBI Taxonomy" id="2133958"/>
    <lineage>
        <taxon>Bacteria</taxon>
        <taxon>Bacillati</taxon>
        <taxon>Actinomycetota</taxon>
        <taxon>Actinomycetes</taxon>
        <taxon>Propionibacteriales</taxon>
        <taxon>Nocardioidaceae</taxon>
        <taxon>Nocardioides</taxon>
    </lineage>
</organism>
<dbReference type="PANTHER" id="PTHR43000">
    <property type="entry name" value="DTDP-D-GLUCOSE 4,6-DEHYDRATASE-RELATED"/>
    <property type="match status" value="1"/>
</dbReference>
<keyword evidence="4" id="KW-1185">Reference proteome</keyword>
<gene>
    <name evidence="3" type="ORF">C7S10_04915</name>
</gene>
<dbReference type="SUPFAM" id="SSF51735">
    <property type="entry name" value="NAD(P)-binding Rossmann-fold domains"/>
    <property type="match status" value="1"/>
</dbReference>
<feature type="domain" description="NAD-dependent epimerase/dehydratase" evidence="2">
    <location>
        <begin position="29"/>
        <end position="239"/>
    </location>
</feature>
<dbReference type="Gene3D" id="3.40.50.720">
    <property type="entry name" value="NAD(P)-binding Rossmann-like Domain"/>
    <property type="match status" value="1"/>
</dbReference>
<dbReference type="Proteomes" id="UP000244867">
    <property type="component" value="Unassembled WGS sequence"/>
</dbReference>
<dbReference type="AlphaFoldDB" id="A0A2R7Z315"/>
<accession>A0A2R7Z315</accession>
<evidence type="ECO:0000313" key="3">
    <source>
        <dbReference type="EMBL" id="PUA83023.1"/>
    </source>
</evidence>
<dbReference type="Pfam" id="PF01370">
    <property type="entry name" value="Epimerase"/>
    <property type="match status" value="1"/>
</dbReference>
<proteinExistence type="inferred from homology"/>
<dbReference type="InterPro" id="IPR001509">
    <property type="entry name" value="Epimerase_deHydtase"/>
</dbReference>
<comment type="similarity">
    <text evidence="1">Belongs to the NAD(P)-dependent epimerase/dehydratase family.</text>
</comment>
<name>A0A2R7Z315_9ACTN</name>
<comment type="caution">
    <text evidence="3">The sequence shown here is derived from an EMBL/GenBank/DDBJ whole genome shotgun (WGS) entry which is preliminary data.</text>
</comment>
<reference evidence="3 4" key="1">
    <citation type="submission" date="2018-03" db="EMBL/GenBank/DDBJ databases">
        <authorList>
            <person name="Keele B.F."/>
        </authorList>
    </citation>
    <scope>NUCLEOTIDE SEQUENCE [LARGE SCALE GENOMIC DNA]</scope>
    <source>
        <strain evidence="3 4">IB-3</strain>
    </source>
</reference>
<evidence type="ECO:0000256" key="1">
    <source>
        <dbReference type="ARBA" id="ARBA00007637"/>
    </source>
</evidence>